<dbReference type="Proteomes" id="UP000268321">
    <property type="component" value="Unassembled WGS sequence"/>
</dbReference>
<evidence type="ECO:0000313" key="2">
    <source>
        <dbReference type="EMBL" id="RKP30720.1"/>
    </source>
</evidence>
<reference evidence="3" key="1">
    <citation type="journal article" date="2018" name="Nat. Microbiol.">
        <title>Leveraging single-cell genomics to expand the fungal tree of life.</title>
        <authorList>
            <person name="Ahrendt S.R."/>
            <person name="Quandt C.A."/>
            <person name="Ciobanu D."/>
            <person name="Clum A."/>
            <person name="Salamov A."/>
            <person name="Andreopoulos B."/>
            <person name="Cheng J.F."/>
            <person name="Woyke T."/>
            <person name="Pelin A."/>
            <person name="Henrissat B."/>
            <person name="Reynolds N.K."/>
            <person name="Benny G.L."/>
            <person name="Smith M.E."/>
            <person name="James T.Y."/>
            <person name="Grigoriev I.V."/>
        </authorList>
    </citation>
    <scope>NUCLEOTIDE SEQUENCE [LARGE SCALE GENOMIC DNA]</scope>
    <source>
        <strain evidence="3">Baker2002</strain>
    </source>
</reference>
<proteinExistence type="predicted"/>
<keyword evidence="1" id="KW-1133">Transmembrane helix</keyword>
<keyword evidence="1" id="KW-0812">Transmembrane</keyword>
<dbReference type="EMBL" id="ML004453">
    <property type="protein sequence ID" value="RKP30720.1"/>
    <property type="molecule type" value="Genomic_DNA"/>
</dbReference>
<dbReference type="OrthoDB" id="4082935at2759"/>
<feature type="transmembrane region" description="Helical" evidence="1">
    <location>
        <begin position="20"/>
        <end position="41"/>
    </location>
</feature>
<name>A0A4P9ZFH4_9ASCO</name>
<keyword evidence="1" id="KW-0472">Membrane</keyword>
<dbReference type="AlphaFoldDB" id="A0A4P9ZFH4"/>
<organism evidence="2 3">
    <name type="scientific">Metschnikowia bicuspidata</name>
    <dbReference type="NCBI Taxonomy" id="27322"/>
    <lineage>
        <taxon>Eukaryota</taxon>
        <taxon>Fungi</taxon>
        <taxon>Dikarya</taxon>
        <taxon>Ascomycota</taxon>
        <taxon>Saccharomycotina</taxon>
        <taxon>Pichiomycetes</taxon>
        <taxon>Metschnikowiaceae</taxon>
        <taxon>Metschnikowia</taxon>
    </lineage>
</organism>
<feature type="transmembrane region" description="Helical" evidence="1">
    <location>
        <begin position="203"/>
        <end position="227"/>
    </location>
</feature>
<protein>
    <recommendedName>
        <fullName evidence="4">Transmembrane protein</fullName>
    </recommendedName>
</protein>
<accession>A0A4P9ZFH4</accession>
<feature type="transmembrane region" description="Helical" evidence="1">
    <location>
        <begin position="85"/>
        <end position="104"/>
    </location>
</feature>
<sequence>MTQHPAPASPKGRPLTVKIVAQYILGVLEIHGCVFRVRSAASSTARTTLLLVSNITTNSAKALWLTSQMACSMGFWFYCLTQMPLWYYCSLSGAMATYVVSLFMQLKMLAKNAAHSDKRVSAGTLLRSESTMLFGATLLHIITAPSVLKLFSFAVYSWVNLASYVLKNCASCSSFTISLMAVVSCLEPLLLSAASYADYMVVVLYLFETLWCKTLLVYAVILTYICLRRMEYSELSRLAFYNLVCYGHRLALGKWAPSALGTVADSAKKLAEAMVAPEDVLSAHLIAQSADTASVRTRATSVFFERISLIEDC</sequence>
<evidence type="ECO:0008006" key="4">
    <source>
        <dbReference type="Google" id="ProtNLM"/>
    </source>
</evidence>
<feature type="transmembrane region" description="Helical" evidence="1">
    <location>
        <begin position="178"/>
        <end position="197"/>
    </location>
</feature>
<evidence type="ECO:0000256" key="1">
    <source>
        <dbReference type="SAM" id="Phobius"/>
    </source>
</evidence>
<keyword evidence="3" id="KW-1185">Reference proteome</keyword>
<gene>
    <name evidence="2" type="ORF">METBISCDRAFT_27194</name>
</gene>
<evidence type="ECO:0000313" key="3">
    <source>
        <dbReference type="Proteomes" id="UP000268321"/>
    </source>
</evidence>